<accession>A0ABS2F2W0</accession>
<evidence type="ECO:0000313" key="4">
    <source>
        <dbReference type="Proteomes" id="UP000712527"/>
    </source>
</evidence>
<evidence type="ECO:0000259" key="2">
    <source>
        <dbReference type="Pfam" id="PF12873"/>
    </source>
</evidence>
<name>A0ABS2F2W0_9ACTN</name>
<dbReference type="RefSeq" id="WP_204793512.1">
    <property type="nucleotide sequence ID" value="NZ_JACSNQ010000012.1"/>
</dbReference>
<dbReference type="InterPro" id="IPR024437">
    <property type="entry name" value="DUF3825"/>
</dbReference>
<feature type="compositionally biased region" description="Low complexity" evidence="1">
    <location>
        <begin position="152"/>
        <end position="171"/>
    </location>
</feature>
<feature type="compositionally biased region" description="Basic and acidic residues" evidence="1">
    <location>
        <begin position="249"/>
        <end position="261"/>
    </location>
</feature>
<gene>
    <name evidence="3" type="ORF">H9X80_06385</name>
</gene>
<feature type="region of interest" description="Disordered" evidence="1">
    <location>
        <begin position="248"/>
        <end position="270"/>
    </location>
</feature>
<feature type="domain" description="DUF3825" evidence="2">
    <location>
        <begin position="408"/>
        <end position="498"/>
    </location>
</feature>
<dbReference type="Pfam" id="PF12873">
    <property type="entry name" value="DUF3825"/>
    <property type="match status" value="1"/>
</dbReference>
<dbReference type="Proteomes" id="UP000712527">
    <property type="component" value="Unassembled WGS sequence"/>
</dbReference>
<reference evidence="3 4" key="1">
    <citation type="journal article" date="2021" name="Sci. Rep.">
        <title>The distribution of antibiotic resistance genes in chicken gut microbiota commensals.</title>
        <authorList>
            <person name="Juricova H."/>
            <person name="Matiasovicova J."/>
            <person name="Kubasova T."/>
            <person name="Cejkova D."/>
            <person name="Rychlik I."/>
        </authorList>
    </citation>
    <scope>NUCLEOTIDE SEQUENCE [LARGE SCALE GENOMIC DNA]</scope>
    <source>
        <strain evidence="3 4">An794</strain>
    </source>
</reference>
<feature type="compositionally biased region" description="Pro residues" evidence="1">
    <location>
        <begin position="177"/>
        <end position="217"/>
    </location>
</feature>
<keyword evidence="4" id="KW-1185">Reference proteome</keyword>
<feature type="region of interest" description="Disordered" evidence="1">
    <location>
        <begin position="152"/>
        <end position="234"/>
    </location>
</feature>
<protein>
    <submittedName>
        <fullName evidence="3">DUF3825 domain-containing protein</fullName>
    </submittedName>
</protein>
<sequence length="587" mass="62503">MPKITPGNRLYLYRLLSRSIGVGRQTLMPHVEEALTADGISPEDLGCTDMRALCEQLPEFIKLTVFKKGYVYATVVANEEYDRALERAASGADKAATKGKPWKRKGGKLLKPVKPRHVEHARPDVAPTDADGEKDAVAVAAGEKDAVAAARPEVEAMPAPEAAPVTVPAAETETEPTPGPDQTPAPVPEPEAAPGPDPTPAPAPEPEPTPDPAPMPVPEAAHEPTAAPAHEPAHSINLTITYVPEDADERQPEAETAEGARPRPQSDLPHDFHADVRCSSEQLSILYQALPANVDPLATLEEDFRVARSTGTLEGTRSNVTFPLRYLQHDGTTPVRVTLRRSARPVAGKRWALTEVDAGELDDVDLSGLSAAARGAWTCFPGRDDADPERAFVQTVAIGSWDEVLDQLAGIAVDEPWGASQSVLRDYLIMTFARVRAEGKLAAHEDGRTADFDTGLLAESGDPIHAQLTRLGGDIPWRLDGFSTKGAGRPARYVTSLAQAVFDPTLSAPDFTSARAASRSPRLSTAAYDPLSNEVYLLVPDDGSALALAVTPRGYEAVASLPLSDAYACARVVSSDQPAWLAESVAG</sequence>
<evidence type="ECO:0000256" key="1">
    <source>
        <dbReference type="SAM" id="MobiDB-lite"/>
    </source>
</evidence>
<proteinExistence type="predicted"/>
<feature type="region of interest" description="Disordered" evidence="1">
    <location>
        <begin position="114"/>
        <end position="135"/>
    </location>
</feature>
<comment type="caution">
    <text evidence="3">The sequence shown here is derived from an EMBL/GenBank/DDBJ whole genome shotgun (WGS) entry which is preliminary data.</text>
</comment>
<dbReference type="EMBL" id="JACSNQ010000012">
    <property type="protein sequence ID" value="MBM6775168.1"/>
    <property type="molecule type" value="Genomic_DNA"/>
</dbReference>
<feature type="region of interest" description="Disordered" evidence="1">
    <location>
        <begin position="89"/>
        <end position="108"/>
    </location>
</feature>
<evidence type="ECO:0000313" key="3">
    <source>
        <dbReference type="EMBL" id="MBM6775168.1"/>
    </source>
</evidence>
<organism evidence="3 4">
    <name type="scientific">Olsenella profusa</name>
    <dbReference type="NCBI Taxonomy" id="138595"/>
    <lineage>
        <taxon>Bacteria</taxon>
        <taxon>Bacillati</taxon>
        <taxon>Actinomycetota</taxon>
        <taxon>Coriobacteriia</taxon>
        <taxon>Coriobacteriales</taxon>
        <taxon>Atopobiaceae</taxon>
        <taxon>Olsenella</taxon>
    </lineage>
</organism>